<evidence type="ECO:0000313" key="4">
    <source>
        <dbReference type="Proteomes" id="UP000016936"/>
    </source>
</evidence>
<feature type="non-terminal residue" evidence="3">
    <location>
        <position position="146"/>
    </location>
</feature>
<organism evidence="3 4">
    <name type="scientific">Cochliobolus heterostrophus (strain C5 / ATCC 48332 / race O)</name>
    <name type="common">Southern corn leaf blight fungus</name>
    <name type="synonym">Bipolaris maydis</name>
    <dbReference type="NCBI Taxonomy" id="701091"/>
    <lineage>
        <taxon>Eukaryota</taxon>
        <taxon>Fungi</taxon>
        <taxon>Dikarya</taxon>
        <taxon>Ascomycota</taxon>
        <taxon>Pezizomycotina</taxon>
        <taxon>Dothideomycetes</taxon>
        <taxon>Pleosporomycetidae</taxon>
        <taxon>Pleosporales</taxon>
        <taxon>Pleosporineae</taxon>
        <taxon>Pleosporaceae</taxon>
        <taxon>Bipolaris</taxon>
    </lineage>
</organism>
<reference evidence="3 4" key="1">
    <citation type="journal article" date="2012" name="PLoS Pathog.">
        <title>Diverse lifestyles and strategies of plant pathogenesis encoded in the genomes of eighteen Dothideomycetes fungi.</title>
        <authorList>
            <person name="Ohm R.A."/>
            <person name="Feau N."/>
            <person name="Henrissat B."/>
            <person name="Schoch C.L."/>
            <person name="Horwitz B.A."/>
            <person name="Barry K.W."/>
            <person name="Condon B.J."/>
            <person name="Copeland A.C."/>
            <person name="Dhillon B."/>
            <person name="Glaser F."/>
            <person name="Hesse C.N."/>
            <person name="Kosti I."/>
            <person name="LaButti K."/>
            <person name="Lindquist E.A."/>
            <person name="Lucas S."/>
            <person name="Salamov A.A."/>
            <person name="Bradshaw R.E."/>
            <person name="Ciuffetti L."/>
            <person name="Hamelin R.C."/>
            <person name="Kema G.H.J."/>
            <person name="Lawrence C."/>
            <person name="Scott J.A."/>
            <person name="Spatafora J.W."/>
            <person name="Turgeon B.G."/>
            <person name="de Wit P.J.G.M."/>
            <person name="Zhong S."/>
            <person name="Goodwin S.B."/>
            <person name="Grigoriev I.V."/>
        </authorList>
    </citation>
    <scope>NUCLEOTIDE SEQUENCE [LARGE SCALE GENOMIC DNA]</scope>
    <source>
        <strain evidence="4">C5 / ATCC 48332 / race O</strain>
    </source>
</reference>
<dbReference type="SUPFAM" id="SSF54909">
    <property type="entry name" value="Dimeric alpha+beta barrel"/>
    <property type="match status" value="1"/>
</dbReference>
<dbReference type="Proteomes" id="UP000016936">
    <property type="component" value="Unassembled WGS sequence"/>
</dbReference>
<keyword evidence="4" id="KW-1185">Reference proteome</keyword>
<proteinExistence type="inferred from homology"/>
<dbReference type="STRING" id="701091.M2SSQ4"/>
<accession>M2SSQ4</accession>
<comment type="similarity">
    <text evidence="1">Belongs to the tpcK family.</text>
</comment>
<evidence type="ECO:0000313" key="3">
    <source>
        <dbReference type="EMBL" id="EMD88360.1"/>
    </source>
</evidence>
<evidence type="ECO:0000259" key="2">
    <source>
        <dbReference type="Pfam" id="PF07110"/>
    </source>
</evidence>
<dbReference type="OMA" id="DHINFAD"/>
<feature type="domain" description="EthD" evidence="2">
    <location>
        <begin position="29"/>
        <end position="125"/>
    </location>
</feature>
<dbReference type="AlphaFoldDB" id="M2SSQ4"/>
<sequence>MANKHDLPAPPIKSTEGQLLCLTICGYRRPGMSEDDYRRHMTQVSGPMTKELMVKYGIIGWRMLHNTTETRNLMRQLFNEHMINLADFDCFSQVTFKSIDGYKRMREDALYKKQISGDHINFADTQRSMMTIGWVTDVIENGKLVE</sequence>
<protein>
    <recommendedName>
        <fullName evidence="2">EthD domain-containing protein</fullName>
    </recommendedName>
</protein>
<dbReference type="EMBL" id="KB445580">
    <property type="protein sequence ID" value="EMD88360.1"/>
    <property type="molecule type" value="Genomic_DNA"/>
</dbReference>
<dbReference type="GO" id="GO:0016491">
    <property type="term" value="F:oxidoreductase activity"/>
    <property type="evidence" value="ECO:0007669"/>
    <property type="project" value="InterPro"/>
</dbReference>
<name>M2SSQ4_COCH5</name>
<dbReference type="InterPro" id="IPR009799">
    <property type="entry name" value="EthD_dom"/>
</dbReference>
<dbReference type="InterPro" id="IPR011008">
    <property type="entry name" value="Dimeric_a/b-barrel"/>
</dbReference>
<evidence type="ECO:0000256" key="1">
    <source>
        <dbReference type="ARBA" id="ARBA00005986"/>
    </source>
</evidence>
<reference evidence="4" key="2">
    <citation type="journal article" date="2013" name="PLoS Genet.">
        <title>Comparative genome structure, secondary metabolite, and effector coding capacity across Cochliobolus pathogens.</title>
        <authorList>
            <person name="Condon B.J."/>
            <person name="Leng Y."/>
            <person name="Wu D."/>
            <person name="Bushley K.E."/>
            <person name="Ohm R.A."/>
            <person name="Otillar R."/>
            <person name="Martin J."/>
            <person name="Schackwitz W."/>
            <person name="Grimwood J."/>
            <person name="MohdZainudin N."/>
            <person name="Xue C."/>
            <person name="Wang R."/>
            <person name="Manning V.A."/>
            <person name="Dhillon B."/>
            <person name="Tu Z.J."/>
            <person name="Steffenson B.J."/>
            <person name="Salamov A."/>
            <person name="Sun H."/>
            <person name="Lowry S."/>
            <person name="LaButti K."/>
            <person name="Han J."/>
            <person name="Copeland A."/>
            <person name="Lindquist E."/>
            <person name="Barry K."/>
            <person name="Schmutz J."/>
            <person name="Baker S.E."/>
            <person name="Ciuffetti L.M."/>
            <person name="Grigoriev I.V."/>
            <person name="Zhong S."/>
            <person name="Turgeon B.G."/>
        </authorList>
    </citation>
    <scope>NUCLEOTIDE SEQUENCE [LARGE SCALE GENOMIC DNA]</scope>
    <source>
        <strain evidence="4">C5 / ATCC 48332 / race O</strain>
    </source>
</reference>
<dbReference type="Gene3D" id="3.30.70.100">
    <property type="match status" value="1"/>
</dbReference>
<dbReference type="Pfam" id="PF07110">
    <property type="entry name" value="EthD"/>
    <property type="match status" value="1"/>
</dbReference>
<dbReference type="eggNOG" id="ENOG502SJ0E">
    <property type="taxonomic scope" value="Eukaryota"/>
</dbReference>
<gene>
    <name evidence="3" type="ORF">COCHEDRAFT_1076497</name>
</gene>
<dbReference type="HOGENOM" id="CLU_115019_0_0_1"/>